<accession>A0A5N7JNM1</accession>
<keyword evidence="1" id="KW-0732">Signal</keyword>
<evidence type="ECO:0000313" key="2">
    <source>
        <dbReference type="EMBL" id="MPQ82998.1"/>
    </source>
</evidence>
<feature type="signal peptide" evidence="1">
    <location>
        <begin position="1"/>
        <end position="18"/>
    </location>
</feature>
<protein>
    <recommendedName>
        <fullName evidence="4">DUF2790 domain-containing protein</fullName>
    </recommendedName>
</protein>
<evidence type="ECO:0000256" key="1">
    <source>
        <dbReference type="SAM" id="SignalP"/>
    </source>
</evidence>
<dbReference type="EMBL" id="VUBA01000019">
    <property type="protein sequence ID" value="MPQ82998.1"/>
    <property type="molecule type" value="Genomic_DNA"/>
</dbReference>
<gene>
    <name evidence="2" type="ORF">F0170_02720</name>
</gene>
<evidence type="ECO:0000313" key="3">
    <source>
        <dbReference type="Proteomes" id="UP000325438"/>
    </source>
</evidence>
<reference evidence="2 3" key="1">
    <citation type="submission" date="2019-09" db="EMBL/GenBank/DDBJ databases">
        <title>The draft genomes of Allium pathogen Pseudomonas sp.</title>
        <authorList>
            <person name="Fujikawa T."/>
            <person name="Sawada H."/>
        </authorList>
    </citation>
    <scope>NUCLEOTIDE SEQUENCE [LARGE SCALE GENOMIC DNA]</scope>
    <source>
        <strain evidence="2 3">MAFF 730085</strain>
    </source>
</reference>
<sequence>MKYRIFALCILACAPAFADEQALSVPSDSKAHYSVLQKDASGNQRTITTKREGPSGVSYSKRLYNCSQSTVKYLGSGDTIEQMKASKPDALMATIVPGSIAYYVGAEACR</sequence>
<dbReference type="AlphaFoldDB" id="A0A5N7JNM1"/>
<proteinExistence type="predicted"/>
<comment type="caution">
    <text evidence="2">The sequence shown here is derived from an EMBL/GenBank/DDBJ whole genome shotgun (WGS) entry which is preliminary data.</text>
</comment>
<organism evidence="2 3">
    <name type="scientific">Pseudomonas kitaguniensis</name>
    <dbReference type="NCBI Taxonomy" id="2607908"/>
    <lineage>
        <taxon>Bacteria</taxon>
        <taxon>Pseudomonadati</taxon>
        <taxon>Pseudomonadota</taxon>
        <taxon>Gammaproteobacteria</taxon>
        <taxon>Pseudomonadales</taxon>
        <taxon>Pseudomonadaceae</taxon>
        <taxon>Pseudomonas</taxon>
    </lineage>
</organism>
<dbReference type="Proteomes" id="UP000325438">
    <property type="component" value="Unassembled WGS sequence"/>
</dbReference>
<evidence type="ECO:0008006" key="4">
    <source>
        <dbReference type="Google" id="ProtNLM"/>
    </source>
</evidence>
<name>A0A5N7JNM1_9PSED</name>
<feature type="chain" id="PRO_5024871338" description="DUF2790 domain-containing protein" evidence="1">
    <location>
        <begin position="19"/>
        <end position="110"/>
    </location>
</feature>
<dbReference type="RefSeq" id="WP_152748626.1">
    <property type="nucleotide sequence ID" value="NZ_JBLZPT010000001.1"/>
</dbReference>